<feature type="transmembrane region" description="Helical" evidence="2">
    <location>
        <begin position="241"/>
        <end position="264"/>
    </location>
</feature>
<accession>A0A165T1Z7</accession>
<dbReference type="AlphaFoldDB" id="A0A165T1Z7"/>
<feature type="compositionally biased region" description="Low complexity" evidence="1">
    <location>
        <begin position="470"/>
        <end position="485"/>
    </location>
</feature>
<dbReference type="STRING" id="1314783.A0A165T1Z7"/>
<feature type="compositionally biased region" description="Polar residues" evidence="1">
    <location>
        <begin position="429"/>
        <end position="442"/>
    </location>
</feature>
<organism evidence="3 4">
    <name type="scientific">Daedalea quercina L-15889</name>
    <dbReference type="NCBI Taxonomy" id="1314783"/>
    <lineage>
        <taxon>Eukaryota</taxon>
        <taxon>Fungi</taxon>
        <taxon>Dikarya</taxon>
        <taxon>Basidiomycota</taxon>
        <taxon>Agaricomycotina</taxon>
        <taxon>Agaricomycetes</taxon>
        <taxon>Polyporales</taxon>
        <taxon>Fomitopsis</taxon>
    </lineage>
</organism>
<evidence type="ECO:0000256" key="2">
    <source>
        <dbReference type="SAM" id="Phobius"/>
    </source>
</evidence>
<sequence length="517" mass="53378">MSLLLPQVYASNFTFSYGNASQCEDFNISWTGGNAPYELTIVTTDVPKTYSIPSSSYSNGQGSYQIQLALNASSQFVAVMSDASGFGSGGVSDMITVGSGSSSCDRSLQAADFTFQANSALNQCRYFAFTDYTGATQPVTITGVIPGGETFILTATSDEVDWQVDVAAGTTLLFFMADSKGHSGGSTQWETVIQSGDSSCLTGAYPSSLSAHPSGTATTSTGAATNTVASNVATSSTPTGAIVGGIVGGVVGLGLIAAAIFVYLRKERQKRRYGQSGAFAYRGTRPKHDEIDPTDSTDDVPPPDVVQPFPYYNPSATGSASSPAQQSFAGNSAVSLMRPISYAESQGYAGFVGHSRNTSLVDGGSAFTGSPGARESGVSGSQSQSQSPSTVSSAARRKAAMAGVTPYQPNPPRFILHTDAEDVVELPPQYSSLRAPSALTETTDADSRRASGSGSSAPRMSYPPPPIVVPPASAAIDAARPPSSIMEEDYSHPGLQEPMAPSSARSPGPVPPYSPTS</sequence>
<keyword evidence="2" id="KW-0472">Membrane</keyword>
<feature type="compositionally biased region" description="Low complexity" evidence="1">
    <location>
        <begin position="376"/>
        <end position="393"/>
    </location>
</feature>
<evidence type="ECO:0000313" key="3">
    <source>
        <dbReference type="EMBL" id="KZT72811.1"/>
    </source>
</evidence>
<proteinExistence type="predicted"/>
<gene>
    <name evidence="3" type="ORF">DAEQUDRAFT_762623</name>
</gene>
<dbReference type="PANTHER" id="PTHR37487">
    <property type="entry name" value="CHROMOSOME 1, WHOLE GENOME SHOTGUN SEQUENCE"/>
    <property type="match status" value="1"/>
</dbReference>
<name>A0A165T1Z7_9APHY</name>
<dbReference type="EMBL" id="KV429039">
    <property type="protein sequence ID" value="KZT72811.1"/>
    <property type="molecule type" value="Genomic_DNA"/>
</dbReference>
<protein>
    <submittedName>
        <fullName evidence="3">Uncharacterized protein</fullName>
    </submittedName>
</protein>
<feature type="compositionally biased region" description="Pro residues" evidence="1">
    <location>
        <begin position="508"/>
        <end position="517"/>
    </location>
</feature>
<dbReference type="Proteomes" id="UP000076727">
    <property type="component" value="Unassembled WGS sequence"/>
</dbReference>
<feature type="compositionally biased region" description="Polar residues" evidence="1">
    <location>
        <begin position="314"/>
        <end position="326"/>
    </location>
</feature>
<feature type="region of interest" description="Disordered" evidence="1">
    <location>
        <begin position="362"/>
        <end position="414"/>
    </location>
</feature>
<evidence type="ECO:0000256" key="1">
    <source>
        <dbReference type="SAM" id="MobiDB-lite"/>
    </source>
</evidence>
<feature type="region of interest" description="Disordered" evidence="1">
    <location>
        <begin position="428"/>
        <end position="517"/>
    </location>
</feature>
<feature type="region of interest" description="Disordered" evidence="1">
    <location>
        <begin position="274"/>
        <end position="326"/>
    </location>
</feature>
<evidence type="ECO:0000313" key="4">
    <source>
        <dbReference type="Proteomes" id="UP000076727"/>
    </source>
</evidence>
<dbReference type="PANTHER" id="PTHR37487:SF3">
    <property type="entry name" value="CLEAVAGE_POLYADENYLATION SPECIFICITY FACTOR A SUBUNIT N-TERMINAL DOMAIN-CONTAINING PROTEIN"/>
    <property type="match status" value="1"/>
</dbReference>
<keyword evidence="2" id="KW-1133">Transmembrane helix</keyword>
<dbReference type="OrthoDB" id="2591431at2759"/>
<keyword evidence="4" id="KW-1185">Reference proteome</keyword>
<keyword evidence="2" id="KW-0812">Transmembrane</keyword>
<reference evidence="3 4" key="1">
    <citation type="journal article" date="2016" name="Mol. Biol. Evol.">
        <title>Comparative Genomics of Early-Diverging Mushroom-Forming Fungi Provides Insights into the Origins of Lignocellulose Decay Capabilities.</title>
        <authorList>
            <person name="Nagy L.G."/>
            <person name="Riley R."/>
            <person name="Tritt A."/>
            <person name="Adam C."/>
            <person name="Daum C."/>
            <person name="Floudas D."/>
            <person name="Sun H."/>
            <person name="Yadav J.S."/>
            <person name="Pangilinan J."/>
            <person name="Larsson K.H."/>
            <person name="Matsuura K."/>
            <person name="Barry K."/>
            <person name="Labutti K."/>
            <person name="Kuo R."/>
            <person name="Ohm R.A."/>
            <person name="Bhattacharya S.S."/>
            <person name="Shirouzu T."/>
            <person name="Yoshinaga Y."/>
            <person name="Martin F.M."/>
            <person name="Grigoriev I.V."/>
            <person name="Hibbett D.S."/>
        </authorList>
    </citation>
    <scope>NUCLEOTIDE SEQUENCE [LARGE SCALE GENOMIC DNA]</scope>
    <source>
        <strain evidence="3 4">L-15889</strain>
    </source>
</reference>